<evidence type="ECO:0000313" key="2">
    <source>
        <dbReference type="EMBL" id="GAA4240896.1"/>
    </source>
</evidence>
<comment type="caution">
    <text evidence="2">The sequence shown here is derived from an EMBL/GenBank/DDBJ whole genome shotgun (WGS) entry which is preliminary data.</text>
</comment>
<evidence type="ECO:0000313" key="3">
    <source>
        <dbReference type="Proteomes" id="UP001501682"/>
    </source>
</evidence>
<gene>
    <name evidence="2" type="ORF">GCM10022292_05160</name>
</gene>
<sequence>MKKMILKILAGIISIIFSLGLTLMIKPHIGVYIKSEIVLNILNIIFTFIGFAVIYQVLNKNLLNRTVKTKRTFK</sequence>
<dbReference type="Proteomes" id="UP001501682">
    <property type="component" value="Unassembled WGS sequence"/>
</dbReference>
<accession>A0ABP8CM35</accession>
<proteinExistence type="predicted"/>
<dbReference type="EMBL" id="BAABCB010000005">
    <property type="protein sequence ID" value="GAA4240896.1"/>
    <property type="molecule type" value="Genomic_DNA"/>
</dbReference>
<name>A0ABP8CM35_9FLAO</name>
<keyword evidence="1" id="KW-0472">Membrane</keyword>
<protein>
    <submittedName>
        <fullName evidence="2">Uncharacterized protein</fullName>
    </submittedName>
</protein>
<feature type="transmembrane region" description="Helical" evidence="1">
    <location>
        <begin position="37"/>
        <end position="58"/>
    </location>
</feature>
<keyword evidence="1" id="KW-0812">Transmembrane</keyword>
<keyword evidence="3" id="KW-1185">Reference proteome</keyword>
<evidence type="ECO:0000256" key="1">
    <source>
        <dbReference type="SAM" id="Phobius"/>
    </source>
</evidence>
<keyword evidence="1" id="KW-1133">Transmembrane helix</keyword>
<dbReference type="RefSeq" id="WP_334469868.1">
    <property type="nucleotide sequence ID" value="NZ_BAABCB010000005.1"/>
</dbReference>
<reference evidence="3" key="1">
    <citation type="journal article" date="2019" name="Int. J. Syst. Evol. Microbiol.">
        <title>The Global Catalogue of Microorganisms (GCM) 10K type strain sequencing project: providing services to taxonomists for standard genome sequencing and annotation.</title>
        <authorList>
            <consortium name="The Broad Institute Genomics Platform"/>
            <consortium name="The Broad Institute Genome Sequencing Center for Infectious Disease"/>
            <person name="Wu L."/>
            <person name="Ma J."/>
        </authorList>
    </citation>
    <scope>NUCLEOTIDE SEQUENCE [LARGE SCALE GENOMIC DNA]</scope>
    <source>
        <strain evidence="3">JCM 17633</strain>
    </source>
</reference>
<organism evidence="2 3">
    <name type="scientific">Winogradskyella damuponensis</name>
    <dbReference type="NCBI Taxonomy" id="943939"/>
    <lineage>
        <taxon>Bacteria</taxon>
        <taxon>Pseudomonadati</taxon>
        <taxon>Bacteroidota</taxon>
        <taxon>Flavobacteriia</taxon>
        <taxon>Flavobacteriales</taxon>
        <taxon>Flavobacteriaceae</taxon>
        <taxon>Winogradskyella</taxon>
    </lineage>
</organism>
<feature type="transmembrane region" description="Helical" evidence="1">
    <location>
        <begin position="5"/>
        <end position="25"/>
    </location>
</feature>